<gene>
    <name evidence="2" type="ORF">LUCI_2369</name>
</gene>
<accession>A0A498R820</accession>
<evidence type="ECO:0000313" key="2">
    <source>
        <dbReference type="EMBL" id="VBB07125.1"/>
    </source>
</evidence>
<proteinExistence type="predicted"/>
<evidence type="ECO:0000313" key="3">
    <source>
        <dbReference type="Proteomes" id="UP000277811"/>
    </source>
</evidence>
<organism evidence="2 3">
    <name type="scientific">Lucifera butyrica</name>
    <dbReference type="NCBI Taxonomy" id="1351585"/>
    <lineage>
        <taxon>Bacteria</taxon>
        <taxon>Bacillati</taxon>
        <taxon>Bacillota</taxon>
        <taxon>Negativicutes</taxon>
        <taxon>Veillonellales</taxon>
        <taxon>Veillonellaceae</taxon>
        <taxon>Lucifera</taxon>
    </lineage>
</organism>
<reference evidence="2 3" key="1">
    <citation type="submission" date="2018-06" db="EMBL/GenBank/DDBJ databases">
        <authorList>
            <person name="Strepis N."/>
        </authorList>
    </citation>
    <scope>NUCLEOTIDE SEQUENCE [LARGE SCALE GENOMIC DNA]</scope>
    <source>
        <strain evidence="2">LUCI</strain>
    </source>
</reference>
<protein>
    <recommendedName>
        <fullName evidence="4">Porin domain-containing protein</fullName>
    </recommendedName>
</protein>
<evidence type="ECO:0008006" key="4">
    <source>
        <dbReference type="Google" id="ProtNLM"/>
    </source>
</evidence>
<keyword evidence="1" id="KW-0732">Signal</keyword>
<dbReference type="Proteomes" id="UP000277811">
    <property type="component" value="Unassembled WGS sequence"/>
</dbReference>
<dbReference type="AlphaFoldDB" id="A0A498R820"/>
<keyword evidence="3" id="KW-1185">Reference proteome</keyword>
<feature type="chain" id="PRO_5019767811" description="Porin domain-containing protein" evidence="1">
    <location>
        <begin position="28"/>
        <end position="252"/>
    </location>
</feature>
<dbReference type="EMBL" id="UPPP01000072">
    <property type="protein sequence ID" value="VBB07125.1"/>
    <property type="molecule type" value="Genomic_DNA"/>
</dbReference>
<name>A0A498R820_9FIRM</name>
<feature type="signal peptide" evidence="1">
    <location>
        <begin position="1"/>
        <end position="27"/>
    </location>
</feature>
<sequence length="252" mass="27438">MLRKYQINRSILALAICFALFSETAAASGEISLEGEYWNPHVSGELKSSVNIDVKNDLGLGHSSIADLKLGFKGDKGPKYFIKYENPSFNNTGSLTHSLNFDGRDYSAGDRVTSSMDVKHYQFGIQNDKITPGGKISIIYSYNHNSIHTGIQDVTQNFDRNKDGTSDALNVGFAWESLNRKGINFFAAVTPLSIGTHGGYLDYNAGVKSEIGKTMTLTAGYRGERLEAGKTSGSDGSTINLKGWYVFLGSGF</sequence>
<dbReference type="RefSeq" id="WP_122628071.1">
    <property type="nucleotide sequence ID" value="NZ_UPPP01000072.1"/>
</dbReference>
<evidence type="ECO:0000256" key="1">
    <source>
        <dbReference type="SAM" id="SignalP"/>
    </source>
</evidence>